<evidence type="ECO:0000256" key="1">
    <source>
        <dbReference type="SAM" id="MobiDB-lite"/>
    </source>
</evidence>
<feature type="region of interest" description="Disordered" evidence="1">
    <location>
        <begin position="198"/>
        <end position="233"/>
    </location>
</feature>
<dbReference type="PANTHER" id="PTHR13217">
    <property type="entry name" value="PLECKSTRIN HOMOLOGY DOMAIN-CONTAINING FAMILY G MEMBER 7"/>
    <property type="match status" value="1"/>
</dbReference>
<name>A0A1I7XD09_HETBA</name>
<reference evidence="3" key="1">
    <citation type="submission" date="2016-11" db="UniProtKB">
        <authorList>
            <consortium name="WormBaseParasite"/>
        </authorList>
    </citation>
    <scope>IDENTIFICATION</scope>
</reference>
<evidence type="ECO:0000313" key="2">
    <source>
        <dbReference type="Proteomes" id="UP000095283"/>
    </source>
</evidence>
<keyword evidence="2" id="KW-1185">Reference proteome</keyword>
<organism evidence="2 3">
    <name type="scientific">Heterorhabditis bacteriophora</name>
    <name type="common">Entomopathogenic nematode worm</name>
    <dbReference type="NCBI Taxonomy" id="37862"/>
    <lineage>
        <taxon>Eukaryota</taxon>
        <taxon>Metazoa</taxon>
        <taxon>Ecdysozoa</taxon>
        <taxon>Nematoda</taxon>
        <taxon>Chromadorea</taxon>
        <taxon>Rhabditida</taxon>
        <taxon>Rhabditina</taxon>
        <taxon>Rhabditomorpha</taxon>
        <taxon>Strongyloidea</taxon>
        <taxon>Heterorhabditidae</taxon>
        <taxon>Heterorhabditis</taxon>
    </lineage>
</organism>
<dbReference type="InterPro" id="IPR011993">
    <property type="entry name" value="PH-like_dom_sf"/>
</dbReference>
<sequence>MHCILFTDMFLICRSQNKRADRLKIARPPIHISHLVFHPFLPEANGFYLLSMNEFDSPSSLYMMHTTGFEETRKWLEMLKMTVDDFRRLQMGMGEYDSPIDDMRRGSELLINIFHLAVLNTLTLLWFTAKVVAWIHNNLTDMHRTATVSSTEQLDRNPERLHESPSRLPPRHKLSVASCIANPLSTSKSSIDLHLSLGAEASSERPRSRSNSSGPDIEGFKASSRSPSPQRRCEEEKIDIIAVPTEEVITNSPCLMVTSEEDQVHHTQGRRFEKRYHTADGIDVLKPKGSVMPSGILKRFSWNVSSAVGASSRKISARLGEVTTDNVYIAVDTRRRPQQHQQNLLVVPLPIMKTHISTVAVNEPSEPQSTLNISLDLPEEMLEATQVHYGEPLGDLGRLIQRPVLPRLKLLSDMPNPYTSIDCLKTMY</sequence>
<dbReference type="Proteomes" id="UP000095283">
    <property type="component" value="Unplaced"/>
</dbReference>
<dbReference type="GO" id="GO:0030139">
    <property type="term" value="C:endocytic vesicle"/>
    <property type="evidence" value="ECO:0007669"/>
    <property type="project" value="TreeGrafter"/>
</dbReference>
<dbReference type="CDD" id="cd13244">
    <property type="entry name" value="PH_PLEKHG5_G6"/>
    <property type="match status" value="1"/>
</dbReference>
<dbReference type="PANTHER" id="PTHR13217:SF11">
    <property type="entry name" value="PLECKSTRIN HOMOLOGY DOMAIN-CONTAINING FAMILY G MEMBER 5"/>
    <property type="match status" value="1"/>
</dbReference>
<dbReference type="Gene3D" id="2.30.29.30">
    <property type="entry name" value="Pleckstrin-homology domain (PH domain)/Phosphotyrosine-binding domain (PTB)"/>
    <property type="match status" value="1"/>
</dbReference>
<accession>A0A1I7XD09</accession>
<dbReference type="SUPFAM" id="SSF50729">
    <property type="entry name" value="PH domain-like"/>
    <property type="match status" value="1"/>
</dbReference>
<evidence type="ECO:0000313" key="3">
    <source>
        <dbReference type="WBParaSite" id="Hba_15527"/>
    </source>
</evidence>
<dbReference type="GO" id="GO:0005886">
    <property type="term" value="C:plasma membrane"/>
    <property type="evidence" value="ECO:0007669"/>
    <property type="project" value="TreeGrafter"/>
</dbReference>
<dbReference type="AlphaFoldDB" id="A0A1I7XD09"/>
<dbReference type="GO" id="GO:0043542">
    <property type="term" value="P:endothelial cell migration"/>
    <property type="evidence" value="ECO:0007669"/>
    <property type="project" value="TreeGrafter"/>
</dbReference>
<feature type="region of interest" description="Disordered" evidence="1">
    <location>
        <begin position="149"/>
        <end position="172"/>
    </location>
</feature>
<dbReference type="WBParaSite" id="Hba_15527">
    <property type="protein sequence ID" value="Hba_15527"/>
    <property type="gene ID" value="Hba_15527"/>
</dbReference>
<protein>
    <submittedName>
        <fullName evidence="3">PH domain-containing protein</fullName>
    </submittedName>
</protein>
<proteinExistence type="predicted"/>
<feature type="compositionally biased region" description="Basic and acidic residues" evidence="1">
    <location>
        <begin position="153"/>
        <end position="165"/>
    </location>
</feature>
<dbReference type="GO" id="GO:0030424">
    <property type="term" value="C:axon"/>
    <property type="evidence" value="ECO:0007669"/>
    <property type="project" value="TreeGrafter"/>
</dbReference>
<dbReference type="InterPro" id="IPR040181">
    <property type="entry name" value="PKHG5/7"/>
</dbReference>
<dbReference type="GO" id="GO:0007266">
    <property type="term" value="P:Rho protein signal transduction"/>
    <property type="evidence" value="ECO:0007669"/>
    <property type="project" value="TreeGrafter"/>
</dbReference>